<feature type="transmembrane region" description="Helical" evidence="9">
    <location>
        <begin position="349"/>
        <end position="367"/>
    </location>
</feature>
<keyword evidence="5 8" id="KW-0812">Transmembrane</keyword>
<dbReference type="eggNOG" id="COG2252">
    <property type="taxonomic scope" value="Bacteria"/>
</dbReference>
<feature type="transmembrane region" description="Helical" evidence="9">
    <location>
        <begin position="250"/>
        <end position="272"/>
    </location>
</feature>
<evidence type="ECO:0000256" key="9">
    <source>
        <dbReference type="SAM" id="Phobius"/>
    </source>
</evidence>
<evidence type="ECO:0000256" key="2">
    <source>
        <dbReference type="ARBA" id="ARBA00005697"/>
    </source>
</evidence>
<keyword evidence="4 8" id="KW-1003">Cell membrane</keyword>
<sequence length="441" mass="46195">MLENLFKLKENETTVKTELLAGLTTFLAMAYILALNPLILSAAKMPKSGVFLATAIASGLTSILMGVLANYPIALSAGMGVNALFAYTICGQMGLSYQGALACVFVSGMIFILITVTNIRKMIINAIPSQLKLAIGAGIGFFVALVGLKNAGIIVASEATLVTIGKFTNPVVILALFGIAVTLILWAKKVPAAVFFGLLITAVVGIIAGIITGNKELPQLPAAIISTQFDTSLFGAFASGFGELFSHPNCWLAIFSLLFVDFFDTAGTLVAVAGKTKLMNENGELKDVEKALLADAGGTVFGSMIGTSTITSFVESASGVGVGGRTGLTAVTTGVLFLLSAFFSPLLTSITYAVTAPALVVVGIMMAQQMRGIDWDNIVYATSAFVTIIFMILGYSISNGIALGFMAYAITMVASGRRKDIGPIVWSLVILFTVYFVFLPK</sequence>
<evidence type="ECO:0000256" key="7">
    <source>
        <dbReference type="ARBA" id="ARBA00023136"/>
    </source>
</evidence>
<comment type="similarity">
    <text evidence="2 8">Belongs to the nucleobase:cation symporter-2 (NCS2) (TC 2.A.40) family. Azg-like subfamily.</text>
</comment>
<evidence type="ECO:0000313" key="10">
    <source>
        <dbReference type="EMBL" id="EMD17132.1"/>
    </source>
</evidence>
<keyword evidence="6 8" id="KW-1133">Transmembrane helix</keyword>
<keyword evidence="7 8" id="KW-0472">Membrane</keyword>
<evidence type="ECO:0000256" key="5">
    <source>
        <dbReference type="ARBA" id="ARBA00022692"/>
    </source>
</evidence>
<dbReference type="BioCyc" id="ECAT999415-HMP:GTTI-520-MONOMER"/>
<dbReference type="PATRIC" id="fig|999415.3.peg.501"/>
<evidence type="ECO:0000313" key="11">
    <source>
        <dbReference type="Proteomes" id="UP000011758"/>
    </source>
</evidence>
<accession>M2P9U6</accession>
<dbReference type="PANTHER" id="PTHR43337">
    <property type="entry name" value="XANTHINE/URACIL PERMEASE C887.17-RELATED"/>
    <property type="match status" value="1"/>
</dbReference>
<feature type="transmembrane region" description="Helical" evidence="9">
    <location>
        <begin position="292"/>
        <end position="314"/>
    </location>
</feature>
<keyword evidence="11" id="KW-1185">Reference proteome</keyword>
<dbReference type="GO" id="GO:0005886">
    <property type="term" value="C:plasma membrane"/>
    <property type="evidence" value="ECO:0007669"/>
    <property type="project" value="UniProtKB-SubCell"/>
</dbReference>
<dbReference type="OrthoDB" id="9808458at2"/>
<feature type="transmembrane region" description="Helical" evidence="9">
    <location>
        <begin position="50"/>
        <end position="75"/>
    </location>
</feature>
<feature type="transmembrane region" description="Helical" evidence="9">
    <location>
        <begin position="95"/>
        <end position="119"/>
    </location>
</feature>
<evidence type="ECO:0008006" key="12">
    <source>
        <dbReference type="Google" id="ProtNLM"/>
    </source>
</evidence>
<dbReference type="InterPro" id="IPR026033">
    <property type="entry name" value="Azg-like_bact_archaea"/>
</dbReference>
<evidence type="ECO:0000256" key="8">
    <source>
        <dbReference type="PIRNR" id="PIRNR005353"/>
    </source>
</evidence>
<feature type="transmembrane region" description="Helical" evidence="9">
    <location>
        <begin position="131"/>
        <end position="155"/>
    </location>
</feature>
<evidence type="ECO:0000256" key="3">
    <source>
        <dbReference type="ARBA" id="ARBA00022448"/>
    </source>
</evidence>
<dbReference type="PANTHER" id="PTHR43337:SF1">
    <property type="entry name" value="XANTHINE_URACIL PERMEASE C887.17-RELATED"/>
    <property type="match status" value="1"/>
</dbReference>
<feature type="transmembrane region" description="Helical" evidence="9">
    <location>
        <begin position="379"/>
        <end position="409"/>
    </location>
</feature>
<reference evidence="10 11" key="1">
    <citation type="submission" date="2013-02" db="EMBL/GenBank/DDBJ databases">
        <title>The Genome Sequence of Lactobacillus catenaformis F0143.</title>
        <authorList>
            <consortium name="The Broad Institute Genome Sequencing Platform"/>
            <person name="Earl A."/>
            <person name="Ward D."/>
            <person name="Feldgarden M."/>
            <person name="Gevers D."/>
            <person name="Izard J."/>
            <person name="Blanton J.M."/>
            <person name="Mathney J."/>
            <person name="Dewhirst F.E."/>
            <person name="Young S.K."/>
            <person name="Zeng Q."/>
            <person name="Gargeya S."/>
            <person name="Fitzgerald M."/>
            <person name="Haas B."/>
            <person name="Abouelleil A."/>
            <person name="Alvarado L."/>
            <person name="Arachchi H.M."/>
            <person name="Berlin A."/>
            <person name="Chapman S.B."/>
            <person name="Gearin G."/>
            <person name="Goldberg J."/>
            <person name="Griggs A."/>
            <person name="Gujja S."/>
            <person name="Hansen M."/>
            <person name="Heiman D."/>
            <person name="Howarth C."/>
            <person name="Larimer J."/>
            <person name="Lui A."/>
            <person name="MacDonald P.J.P."/>
            <person name="McCowen C."/>
            <person name="Montmayeur A."/>
            <person name="Murphy C."/>
            <person name="Neiman D."/>
            <person name="Pearson M."/>
            <person name="Priest M."/>
            <person name="Roberts A."/>
            <person name="Saif S."/>
            <person name="Shea T."/>
            <person name="Sisk P."/>
            <person name="Stolte C."/>
            <person name="Sykes S."/>
            <person name="Wortman J."/>
            <person name="Nusbaum C."/>
            <person name="Birren B."/>
        </authorList>
    </citation>
    <scope>NUCLEOTIDE SEQUENCE [LARGE SCALE GENOMIC DNA]</scope>
    <source>
        <strain evidence="10 11">OT 569</strain>
    </source>
</reference>
<dbReference type="GO" id="GO:0005345">
    <property type="term" value="F:purine nucleobase transmembrane transporter activity"/>
    <property type="evidence" value="ECO:0007669"/>
    <property type="project" value="TreeGrafter"/>
</dbReference>
<feature type="transmembrane region" description="Helical" evidence="9">
    <location>
        <begin position="421"/>
        <end position="439"/>
    </location>
</feature>
<feature type="transmembrane region" description="Helical" evidence="9">
    <location>
        <begin position="20"/>
        <end position="43"/>
    </location>
</feature>
<dbReference type="InterPro" id="IPR045018">
    <property type="entry name" value="Azg-like"/>
</dbReference>
<dbReference type="AlphaFoldDB" id="M2P9U6"/>
<evidence type="ECO:0000256" key="6">
    <source>
        <dbReference type="ARBA" id="ARBA00022989"/>
    </source>
</evidence>
<protein>
    <recommendedName>
        <fullName evidence="12">Xanthine/uracil/vitamin C permease</fullName>
    </recommendedName>
</protein>
<dbReference type="EMBL" id="AGEJ01000010">
    <property type="protein sequence ID" value="EMD17132.1"/>
    <property type="molecule type" value="Genomic_DNA"/>
</dbReference>
<comment type="subcellular location">
    <subcellularLocation>
        <location evidence="1 8">Cell membrane</location>
        <topology evidence="1 8">Multi-pass membrane protein</topology>
    </subcellularLocation>
</comment>
<dbReference type="InterPro" id="IPR006043">
    <property type="entry name" value="NCS2"/>
</dbReference>
<gene>
    <name evidence="10" type="ORF">HMPREF9943_00503</name>
</gene>
<dbReference type="PIRSF" id="PIRSF005353">
    <property type="entry name" value="PbuG"/>
    <property type="match status" value="1"/>
</dbReference>
<evidence type="ECO:0000256" key="4">
    <source>
        <dbReference type="ARBA" id="ARBA00022475"/>
    </source>
</evidence>
<dbReference type="Proteomes" id="UP000011758">
    <property type="component" value="Unassembled WGS sequence"/>
</dbReference>
<dbReference type="Pfam" id="PF00860">
    <property type="entry name" value="Xan_ur_permease"/>
    <property type="match status" value="1"/>
</dbReference>
<organism evidence="10 11">
    <name type="scientific">Eggerthia catenaformis OT 569 = DSM 20559</name>
    <dbReference type="NCBI Taxonomy" id="999415"/>
    <lineage>
        <taxon>Bacteria</taxon>
        <taxon>Bacillati</taxon>
        <taxon>Bacillota</taxon>
        <taxon>Erysipelotrichia</taxon>
        <taxon>Erysipelotrichales</taxon>
        <taxon>Coprobacillaceae</taxon>
        <taxon>Eggerthia</taxon>
    </lineage>
</organism>
<name>M2P9U6_9FIRM</name>
<dbReference type="STRING" id="999415.HMPREF9943_00503"/>
<proteinExistence type="inferred from homology"/>
<feature type="transmembrane region" description="Helical" evidence="9">
    <location>
        <begin position="167"/>
        <end position="186"/>
    </location>
</feature>
<evidence type="ECO:0000256" key="1">
    <source>
        <dbReference type="ARBA" id="ARBA00004651"/>
    </source>
</evidence>
<comment type="caution">
    <text evidence="10">The sequence shown here is derived from an EMBL/GenBank/DDBJ whole genome shotgun (WGS) entry which is preliminary data.</text>
</comment>
<dbReference type="RefSeq" id="WP_004801704.1">
    <property type="nucleotide sequence ID" value="NZ_AUGJ01000003.1"/>
</dbReference>
<feature type="transmembrane region" description="Helical" evidence="9">
    <location>
        <begin position="193"/>
        <end position="213"/>
    </location>
</feature>
<keyword evidence="3 8" id="KW-0813">Transport</keyword>